<dbReference type="EMBL" id="FNZK01000011">
    <property type="protein sequence ID" value="SEJ59892.1"/>
    <property type="molecule type" value="Genomic_DNA"/>
</dbReference>
<proteinExistence type="predicted"/>
<reference evidence="1 2" key="1">
    <citation type="submission" date="2016-10" db="EMBL/GenBank/DDBJ databases">
        <authorList>
            <person name="de Groot N.N."/>
        </authorList>
    </citation>
    <scope>NUCLEOTIDE SEQUENCE [LARGE SCALE GENOMIC DNA]</scope>
    <source>
        <strain evidence="1 2">DSM 2179</strain>
    </source>
</reference>
<accession>A0A1H7ACU6</accession>
<dbReference type="RefSeq" id="WP_091831914.1">
    <property type="nucleotide sequence ID" value="NZ_FNZK01000011.1"/>
</dbReference>
<evidence type="ECO:0008006" key="3">
    <source>
        <dbReference type="Google" id="ProtNLM"/>
    </source>
</evidence>
<organism evidence="1 2">
    <name type="scientific">Propionispira arboris</name>
    <dbReference type="NCBI Taxonomy" id="84035"/>
    <lineage>
        <taxon>Bacteria</taxon>
        <taxon>Bacillati</taxon>
        <taxon>Bacillota</taxon>
        <taxon>Negativicutes</taxon>
        <taxon>Selenomonadales</taxon>
        <taxon>Selenomonadaceae</taxon>
        <taxon>Propionispira</taxon>
    </lineage>
</organism>
<dbReference type="Proteomes" id="UP000199662">
    <property type="component" value="Unassembled WGS sequence"/>
</dbReference>
<name>A0A1H7ACU6_9FIRM</name>
<dbReference type="STRING" id="84035.SAMN05660742_11193"/>
<keyword evidence="2" id="KW-1185">Reference proteome</keyword>
<evidence type="ECO:0000313" key="2">
    <source>
        <dbReference type="Proteomes" id="UP000199662"/>
    </source>
</evidence>
<evidence type="ECO:0000313" key="1">
    <source>
        <dbReference type="EMBL" id="SEJ59892.1"/>
    </source>
</evidence>
<gene>
    <name evidence="1" type="ORF">SAMN05660742_11193</name>
</gene>
<protein>
    <recommendedName>
        <fullName evidence="3">Helix-turn-helix domain-containing protein</fullName>
    </recommendedName>
</protein>
<dbReference type="AlphaFoldDB" id="A0A1H7ACU6"/>
<sequence length="97" mass="11465">MEEKTFKKKMYANEYAAYSGYPLITVKNWCKDGTIPCDQLGRRYLIDVKETDMVLAKNRNKKMMDREKIGPRINKPTVRKHCKTFDYLAELKNLQKA</sequence>